<keyword evidence="4" id="KW-1185">Reference proteome</keyword>
<gene>
    <name evidence="3" type="ORF">B0H63DRAFT_524546</name>
</gene>
<feature type="signal peptide" evidence="1">
    <location>
        <begin position="1"/>
        <end position="19"/>
    </location>
</feature>
<feature type="chain" id="PRO_5041935112" description="WD-like domain-containing protein" evidence="1">
    <location>
        <begin position="20"/>
        <end position="180"/>
    </location>
</feature>
<reference evidence="3" key="2">
    <citation type="submission" date="2023-06" db="EMBL/GenBank/DDBJ databases">
        <authorList>
            <consortium name="Lawrence Berkeley National Laboratory"/>
            <person name="Haridas S."/>
            <person name="Hensen N."/>
            <person name="Bonometti L."/>
            <person name="Westerberg I."/>
            <person name="Brannstrom I.O."/>
            <person name="Guillou S."/>
            <person name="Cros-Aarteil S."/>
            <person name="Calhoun S."/>
            <person name="Kuo A."/>
            <person name="Mondo S."/>
            <person name="Pangilinan J."/>
            <person name="Riley R."/>
            <person name="LaButti K."/>
            <person name="Andreopoulos B."/>
            <person name="Lipzen A."/>
            <person name="Chen C."/>
            <person name="Yanf M."/>
            <person name="Daum C."/>
            <person name="Ng V."/>
            <person name="Clum A."/>
            <person name="Steindorff A."/>
            <person name="Ohm R."/>
            <person name="Martin F."/>
            <person name="Silar P."/>
            <person name="Natvig D."/>
            <person name="Lalanne C."/>
            <person name="Gautier V."/>
            <person name="Ament-velasquez S.L."/>
            <person name="Kruys A."/>
            <person name="Hutchinson M.I."/>
            <person name="Powell A.J."/>
            <person name="Barry K."/>
            <person name="Miller A.N."/>
            <person name="Grigoriev I.V."/>
            <person name="Debuchy R."/>
            <person name="Gladieux P."/>
            <person name="Thoren M.H."/>
            <person name="Johannesson H."/>
        </authorList>
    </citation>
    <scope>NUCLEOTIDE SEQUENCE</scope>
    <source>
        <strain evidence="3">CBS 232.78</strain>
    </source>
</reference>
<evidence type="ECO:0000313" key="4">
    <source>
        <dbReference type="Proteomes" id="UP001285441"/>
    </source>
</evidence>
<dbReference type="EMBL" id="JAULSW010000005">
    <property type="protein sequence ID" value="KAK3381865.1"/>
    <property type="molecule type" value="Genomic_DNA"/>
</dbReference>
<dbReference type="Pfam" id="PF20493">
    <property type="entry name" value="WD-like_fungi"/>
    <property type="match status" value="1"/>
</dbReference>
<dbReference type="InterPro" id="IPR046925">
    <property type="entry name" value="WD-like_fungi"/>
</dbReference>
<proteinExistence type="predicted"/>
<dbReference type="Proteomes" id="UP001285441">
    <property type="component" value="Unassembled WGS sequence"/>
</dbReference>
<evidence type="ECO:0000256" key="1">
    <source>
        <dbReference type="SAM" id="SignalP"/>
    </source>
</evidence>
<dbReference type="AlphaFoldDB" id="A0AAE0TWE2"/>
<comment type="caution">
    <text evidence="3">The sequence shown here is derived from an EMBL/GenBank/DDBJ whole genome shotgun (WGS) entry which is preliminary data.</text>
</comment>
<protein>
    <recommendedName>
        <fullName evidence="2">WD-like domain-containing protein</fullName>
    </recommendedName>
</protein>
<evidence type="ECO:0000259" key="2">
    <source>
        <dbReference type="Pfam" id="PF20493"/>
    </source>
</evidence>
<reference evidence="3" key="1">
    <citation type="journal article" date="2023" name="Mol. Phylogenet. Evol.">
        <title>Genome-scale phylogeny and comparative genomics of the fungal order Sordariales.</title>
        <authorList>
            <person name="Hensen N."/>
            <person name="Bonometti L."/>
            <person name="Westerberg I."/>
            <person name="Brannstrom I.O."/>
            <person name="Guillou S."/>
            <person name="Cros-Aarteil S."/>
            <person name="Calhoun S."/>
            <person name="Haridas S."/>
            <person name="Kuo A."/>
            <person name="Mondo S."/>
            <person name="Pangilinan J."/>
            <person name="Riley R."/>
            <person name="LaButti K."/>
            <person name="Andreopoulos B."/>
            <person name="Lipzen A."/>
            <person name="Chen C."/>
            <person name="Yan M."/>
            <person name="Daum C."/>
            <person name="Ng V."/>
            <person name="Clum A."/>
            <person name="Steindorff A."/>
            <person name="Ohm R.A."/>
            <person name="Martin F."/>
            <person name="Silar P."/>
            <person name="Natvig D.O."/>
            <person name="Lalanne C."/>
            <person name="Gautier V."/>
            <person name="Ament-Velasquez S.L."/>
            <person name="Kruys A."/>
            <person name="Hutchinson M.I."/>
            <person name="Powell A.J."/>
            <person name="Barry K."/>
            <person name="Miller A.N."/>
            <person name="Grigoriev I.V."/>
            <person name="Debuchy R."/>
            <person name="Gladieux P."/>
            <person name="Hiltunen Thoren M."/>
            <person name="Johannesson H."/>
        </authorList>
    </citation>
    <scope>NUCLEOTIDE SEQUENCE</scope>
    <source>
        <strain evidence="3">CBS 232.78</strain>
    </source>
</reference>
<name>A0AAE0TWE2_9PEZI</name>
<keyword evidence="1" id="KW-0732">Signal</keyword>
<sequence>MHLIPPILLALLAASNVLAMPVMMEPESAGLSVIHQKPYHNGNITIVGFESAPLAPLASMSGQDSILQRGCGGSNNVECHTSYQWNSDTCQTLINFLNEDPSATLAKSPRSVCFGTDSATGWCCLSWSKVVNGLQRGSLVPATQAVFGACAGTRSGLARDVNLQGVCLTQCLSGRAEGCR</sequence>
<accession>A0AAE0TWE2</accession>
<organism evidence="3 4">
    <name type="scientific">Podospora didyma</name>
    <dbReference type="NCBI Taxonomy" id="330526"/>
    <lineage>
        <taxon>Eukaryota</taxon>
        <taxon>Fungi</taxon>
        <taxon>Dikarya</taxon>
        <taxon>Ascomycota</taxon>
        <taxon>Pezizomycotina</taxon>
        <taxon>Sordariomycetes</taxon>
        <taxon>Sordariomycetidae</taxon>
        <taxon>Sordariales</taxon>
        <taxon>Podosporaceae</taxon>
        <taxon>Podospora</taxon>
    </lineage>
</organism>
<feature type="domain" description="WD-like" evidence="2">
    <location>
        <begin position="75"/>
        <end position="179"/>
    </location>
</feature>
<evidence type="ECO:0000313" key="3">
    <source>
        <dbReference type="EMBL" id="KAK3381865.1"/>
    </source>
</evidence>